<dbReference type="OrthoDB" id="877327at2"/>
<dbReference type="Gene3D" id="3.40.50.300">
    <property type="entry name" value="P-loop containing nucleotide triphosphate hydrolases"/>
    <property type="match status" value="1"/>
</dbReference>
<proteinExistence type="predicted"/>
<gene>
    <name evidence="1" type="ORF">SAMN04489723_1273</name>
</gene>
<dbReference type="Proteomes" id="UP000198790">
    <property type="component" value="Unassembled WGS sequence"/>
</dbReference>
<sequence>MMNDALTKFFKNEKITKAILEDFKVTSHEESDGSNIISFRYVDGTIKKYNTSDPSKSTTDYNGDVDNRFEVFGYKQLSKSRKKVFITSREQDVLRLHVEGYSAVCFSLNNPHAIRALGILKRDYNEVIAVFPHNPYYKYSLTDYSKHDIPIVSLPPSSIVESITGYLECFKSTLEFDALVSKAISKFYKKKSYYPASDLGKIVSEKDDFIIPQILPKGIMAGLVGGSDSGKSLLALQFAISYVLEMKFLGHQITGNKKVLYCSFEDDHSSLKRRLVKLSSKLTKQERSHALKNIFINHDNSSFENLIEEHMQIHPNTGLVIVDTLSELIGDKDMNSNSDVRSVMRPIHNSILKHDLTVLFIHHFTKSSERVGKINKNGLLGSQGIEAKARVIFGLKKGTNSLRTLSIIKGNDITEDCKSTSSQQHLELNTENLWFKKSEYVLNTSIKKEMQKYDWPEIFGDNILLRSGIINSRLQKKYNITQKAAEKIIHTELFMFRASKVGWYKNPALLS</sequence>
<organism evidence="1 2">
    <name type="scientific">Algoriphagus aquimarinus</name>
    <dbReference type="NCBI Taxonomy" id="237018"/>
    <lineage>
        <taxon>Bacteria</taxon>
        <taxon>Pseudomonadati</taxon>
        <taxon>Bacteroidota</taxon>
        <taxon>Cytophagia</taxon>
        <taxon>Cytophagales</taxon>
        <taxon>Cyclobacteriaceae</taxon>
        <taxon>Algoriphagus</taxon>
    </lineage>
</organism>
<accession>A0A1I1CAJ4</accession>
<protein>
    <submittedName>
        <fullName evidence="1">AAA domain-containing protein</fullName>
    </submittedName>
</protein>
<dbReference type="SUPFAM" id="SSF52540">
    <property type="entry name" value="P-loop containing nucleoside triphosphate hydrolases"/>
    <property type="match status" value="1"/>
</dbReference>
<reference evidence="1 2" key="1">
    <citation type="submission" date="2016-10" db="EMBL/GenBank/DDBJ databases">
        <authorList>
            <person name="de Groot N.N."/>
        </authorList>
    </citation>
    <scope>NUCLEOTIDE SEQUENCE [LARGE SCALE GENOMIC DNA]</scope>
    <source>
        <strain evidence="1 2">DSM 23399</strain>
    </source>
</reference>
<dbReference type="AlphaFoldDB" id="A0A1I1CAJ4"/>
<dbReference type="Pfam" id="PF13481">
    <property type="entry name" value="AAA_25"/>
    <property type="match status" value="1"/>
</dbReference>
<dbReference type="RefSeq" id="WP_092901570.1">
    <property type="nucleotide sequence ID" value="NZ_FOKK01000027.1"/>
</dbReference>
<evidence type="ECO:0000313" key="2">
    <source>
        <dbReference type="Proteomes" id="UP000198790"/>
    </source>
</evidence>
<dbReference type="InterPro" id="IPR027417">
    <property type="entry name" value="P-loop_NTPase"/>
</dbReference>
<name>A0A1I1CAJ4_9BACT</name>
<keyword evidence="2" id="KW-1185">Reference proteome</keyword>
<dbReference type="STRING" id="237018.SAMN04489723_1273"/>
<evidence type="ECO:0000313" key="1">
    <source>
        <dbReference type="EMBL" id="SFB59735.1"/>
    </source>
</evidence>
<dbReference type="EMBL" id="FOKK01000027">
    <property type="protein sequence ID" value="SFB59735.1"/>
    <property type="molecule type" value="Genomic_DNA"/>
</dbReference>